<keyword evidence="2" id="KW-0812">Transmembrane</keyword>
<evidence type="ECO:0000313" key="3">
    <source>
        <dbReference type="EMBL" id="GCE05054.1"/>
    </source>
</evidence>
<keyword evidence="1" id="KW-0802">TPR repeat</keyword>
<dbReference type="Gene3D" id="1.25.40.10">
    <property type="entry name" value="Tetratricopeptide repeat domain"/>
    <property type="match status" value="2"/>
</dbReference>
<comment type="caution">
    <text evidence="3">The sequence shown here is derived from an EMBL/GenBank/DDBJ whole genome shotgun (WGS) entry which is preliminary data.</text>
</comment>
<sequence length="438" mass="48354">MPAPARRPKGIARPLPVWAFVLGLLVIVGSLIAIFFTGNDWTDGDLRMSFAAAGIAVFLLIVLGIRSVVGMASSNNPHRVRQYVSSVLVIIILFTSGGAGLLVHSSLHAPQAHFLEGQQQWEQAISEYQMAGEKSPSSINLARTYVEWGESLSQKKQYQAANGKFEMVQNNFGQLTDEVHRAQKDEMQSYIDWGQQEASQGHYSDATSHFDYVLSLSYCDSNCKSQVSPLDATAYYNQAEMMLSKKNYQEAVTSFEVVTNRFPQAPEVSKQHKDMSKALLGKGKQDKSTLCETAVPVYQELANKFADTPEGREAKTALSVPQPVLGHFVKDVPKLSDGYVKINAALLQNLDPNIGSDAFYQQLANAPAATISDDGHFKFQPLAPGNYDLVWGFMRSDGSQLYMFYHSKTTNQPVYVAQVGQLCPFDFGDIQDSFMATN</sequence>
<evidence type="ECO:0000256" key="2">
    <source>
        <dbReference type="SAM" id="Phobius"/>
    </source>
</evidence>
<dbReference type="InterPro" id="IPR011990">
    <property type="entry name" value="TPR-like_helical_dom_sf"/>
</dbReference>
<feature type="repeat" description="TPR" evidence="1">
    <location>
        <begin position="232"/>
        <end position="265"/>
    </location>
</feature>
<feature type="transmembrane region" description="Helical" evidence="2">
    <location>
        <begin position="48"/>
        <end position="71"/>
    </location>
</feature>
<dbReference type="PROSITE" id="PS50005">
    <property type="entry name" value="TPR"/>
    <property type="match status" value="1"/>
</dbReference>
<feature type="transmembrane region" description="Helical" evidence="2">
    <location>
        <begin position="83"/>
        <end position="103"/>
    </location>
</feature>
<evidence type="ECO:0000313" key="4">
    <source>
        <dbReference type="Proteomes" id="UP000287224"/>
    </source>
</evidence>
<protein>
    <submittedName>
        <fullName evidence="3">Uncharacterized protein</fullName>
    </submittedName>
</protein>
<dbReference type="Pfam" id="PF13174">
    <property type="entry name" value="TPR_6"/>
    <property type="match status" value="1"/>
</dbReference>
<name>A0A401ZDU4_9CHLR</name>
<keyword evidence="4" id="KW-1185">Reference proteome</keyword>
<gene>
    <name evidence="3" type="ORF">KDAU_23830</name>
</gene>
<proteinExistence type="predicted"/>
<keyword evidence="2" id="KW-0472">Membrane</keyword>
<dbReference type="SUPFAM" id="SSF48452">
    <property type="entry name" value="TPR-like"/>
    <property type="match status" value="1"/>
</dbReference>
<feature type="transmembrane region" description="Helical" evidence="2">
    <location>
        <begin position="15"/>
        <end position="36"/>
    </location>
</feature>
<dbReference type="InterPro" id="IPR019734">
    <property type="entry name" value="TPR_rpt"/>
</dbReference>
<dbReference type="EMBL" id="BIFQ01000001">
    <property type="protein sequence ID" value="GCE05054.1"/>
    <property type="molecule type" value="Genomic_DNA"/>
</dbReference>
<organism evidence="3 4">
    <name type="scientific">Dictyobacter aurantiacus</name>
    <dbReference type="NCBI Taxonomy" id="1936993"/>
    <lineage>
        <taxon>Bacteria</taxon>
        <taxon>Bacillati</taxon>
        <taxon>Chloroflexota</taxon>
        <taxon>Ktedonobacteria</taxon>
        <taxon>Ktedonobacterales</taxon>
        <taxon>Dictyobacteraceae</taxon>
        <taxon>Dictyobacter</taxon>
    </lineage>
</organism>
<evidence type="ECO:0000256" key="1">
    <source>
        <dbReference type="PROSITE-ProRule" id="PRU00339"/>
    </source>
</evidence>
<reference evidence="4" key="1">
    <citation type="submission" date="2018-12" db="EMBL/GenBank/DDBJ databases">
        <title>Tengunoibacter tsumagoiensis gen. nov., sp. nov., Dictyobacter kobayashii sp. nov., D. alpinus sp. nov., and D. joshuensis sp. nov. and description of Dictyobacteraceae fam. nov. within the order Ktedonobacterales isolated from Tengu-no-mugimeshi.</title>
        <authorList>
            <person name="Wang C.M."/>
            <person name="Zheng Y."/>
            <person name="Sakai Y."/>
            <person name="Toyoda A."/>
            <person name="Minakuchi Y."/>
            <person name="Abe K."/>
            <person name="Yokota A."/>
            <person name="Yabe S."/>
        </authorList>
    </citation>
    <scope>NUCLEOTIDE SEQUENCE [LARGE SCALE GENOMIC DNA]</scope>
    <source>
        <strain evidence="4">S-27</strain>
    </source>
</reference>
<dbReference type="AlphaFoldDB" id="A0A401ZDU4"/>
<keyword evidence="2" id="KW-1133">Transmembrane helix</keyword>
<accession>A0A401ZDU4</accession>
<dbReference type="Proteomes" id="UP000287224">
    <property type="component" value="Unassembled WGS sequence"/>
</dbReference>